<dbReference type="EMBL" id="JADBJN010000003">
    <property type="protein sequence ID" value="KAG5670318.1"/>
    <property type="molecule type" value="Genomic_DNA"/>
</dbReference>
<keyword evidence="5" id="KW-1185">Reference proteome</keyword>
<organism evidence="4 5">
    <name type="scientific">Polypedilum vanderplanki</name>
    <name type="common">Sleeping chironomid midge</name>
    <dbReference type="NCBI Taxonomy" id="319348"/>
    <lineage>
        <taxon>Eukaryota</taxon>
        <taxon>Metazoa</taxon>
        <taxon>Ecdysozoa</taxon>
        <taxon>Arthropoda</taxon>
        <taxon>Hexapoda</taxon>
        <taxon>Insecta</taxon>
        <taxon>Pterygota</taxon>
        <taxon>Neoptera</taxon>
        <taxon>Endopterygota</taxon>
        <taxon>Diptera</taxon>
        <taxon>Nematocera</taxon>
        <taxon>Chironomoidea</taxon>
        <taxon>Chironomidae</taxon>
        <taxon>Chironominae</taxon>
        <taxon>Polypedilum</taxon>
        <taxon>Polypedilum</taxon>
    </lineage>
</organism>
<dbReference type="PROSITE" id="PS50157">
    <property type="entry name" value="ZINC_FINGER_C2H2_2"/>
    <property type="match status" value="1"/>
</dbReference>
<dbReference type="SUPFAM" id="SSF57667">
    <property type="entry name" value="beta-beta-alpha zinc fingers"/>
    <property type="match status" value="1"/>
</dbReference>
<dbReference type="Proteomes" id="UP001107558">
    <property type="component" value="Chromosome 3"/>
</dbReference>
<comment type="caution">
    <text evidence="4">The sequence shown here is derived from an EMBL/GenBank/DDBJ whole genome shotgun (WGS) entry which is preliminary data.</text>
</comment>
<keyword evidence="1" id="KW-0479">Metal-binding</keyword>
<reference evidence="4" key="1">
    <citation type="submission" date="2021-03" db="EMBL/GenBank/DDBJ databases">
        <title>Chromosome level genome of the anhydrobiotic midge Polypedilum vanderplanki.</title>
        <authorList>
            <person name="Yoshida Y."/>
            <person name="Kikawada T."/>
            <person name="Gusev O."/>
        </authorList>
    </citation>
    <scope>NUCLEOTIDE SEQUENCE</scope>
    <source>
        <strain evidence="4">NIAS01</strain>
        <tissue evidence="4">Whole body or cell culture</tissue>
    </source>
</reference>
<protein>
    <recommendedName>
        <fullName evidence="3">C2H2-type domain-containing protein</fullName>
    </recommendedName>
</protein>
<accession>A0A9J6BLR1</accession>
<name>A0A9J6BLR1_POLVA</name>
<feature type="domain" description="C2H2-type" evidence="3">
    <location>
        <begin position="48"/>
        <end position="76"/>
    </location>
</feature>
<dbReference type="OrthoDB" id="654211at2759"/>
<evidence type="ECO:0000313" key="4">
    <source>
        <dbReference type="EMBL" id="KAG5670318.1"/>
    </source>
</evidence>
<gene>
    <name evidence="4" type="ORF">PVAND_000594</name>
</gene>
<feature type="region of interest" description="Disordered" evidence="2">
    <location>
        <begin position="83"/>
        <end position="105"/>
    </location>
</feature>
<dbReference type="Gene3D" id="3.30.160.60">
    <property type="entry name" value="Classic Zinc Finger"/>
    <property type="match status" value="1"/>
</dbReference>
<dbReference type="AlphaFoldDB" id="A0A9J6BLR1"/>
<dbReference type="InterPro" id="IPR036236">
    <property type="entry name" value="Znf_C2H2_sf"/>
</dbReference>
<dbReference type="InterPro" id="IPR013087">
    <property type="entry name" value="Znf_C2H2_type"/>
</dbReference>
<evidence type="ECO:0000256" key="1">
    <source>
        <dbReference type="PROSITE-ProRule" id="PRU00042"/>
    </source>
</evidence>
<keyword evidence="1" id="KW-0863">Zinc-finger</keyword>
<dbReference type="Pfam" id="PF00096">
    <property type="entry name" value="zf-C2H2"/>
    <property type="match status" value="1"/>
</dbReference>
<evidence type="ECO:0000313" key="5">
    <source>
        <dbReference type="Proteomes" id="UP001107558"/>
    </source>
</evidence>
<dbReference type="GO" id="GO:0008270">
    <property type="term" value="F:zinc ion binding"/>
    <property type="evidence" value="ECO:0007669"/>
    <property type="project" value="UniProtKB-KW"/>
</dbReference>
<sequence length="105" mass="12429">MGLKLKPEKPKSFVFEYCDKSYTTNAELKTHLRLRCPNSPNKDSREWFHCELCSYKQTDRKKLNKHMKNVHEDNRSDIAKAQANRQEELRTGKTIEQGSFAIRKQ</sequence>
<evidence type="ECO:0000259" key="3">
    <source>
        <dbReference type="PROSITE" id="PS50157"/>
    </source>
</evidence>
<proteinExistence type="predicted"/>
<keyword evidence="1" id="KW-0862">Zinc</keyword>
<evidence type="ECO:0000256" key="2">
    <source>
        <dbReference type="SAM" id="MobiDB-lite"/>
    </source>
</evidence>